<sequence length="428" mass="47066">PGTWGDLVYYIGKLAYTNTAWANRAIGSITQTTGTQGTIIDIAAGFSPDTTNGSIIAVKNLDTPVDITRANQIGFWIMSTANVTAAKLKFVYDDFQENNDGSGIRLLRVRSLTGATHFTGGGAHVPMPAIYDGDTATAYSMASGTSTEWTTADYVYVVAPEKFTWSYWDLGTKNDAASVLSAEYFNGKQWTALTIDDDGTDVAGDTMKQDGAVTHTEPNHWAQYTITDATPVSYTGYIVRYKVSVNLDDPITINQINTTRSNDVGVALPALVANVWQYVVLSNVPEEYPKPDDTSISVVGFELFEDITATIYIRDGIDLLYNTPDWKALPSNDKITNLIAHNGNVDEPRTNPWIFTEGSQIYEMQSQNDDQFIPVTVGEMGALKSENTGRAVCVNDVYLYFSLGEERIERWFNNSLDDIGPDGDFYYG</sequence>
<dbReference type="EMBL" id="BARS01003423">
    <property type="protein sequence ID" value="GAF82602.1"/>
    <property type="molecule type" value="Genomic_DNA"/>
</dbReference>
<accession>X0T359</accession>
<evidence type="ECO:0000313" key="1">
    <source>
        <dbReference type="EMBL" id="GAF82602.1"/>
    </source>
</evidence>
<protein>
    <submittedName>
        <fullName evidence="1">Uncharacterized protein</fullName>
    </submittedName>
</protein>
<name>X0T359_9ZZZZ</name>
<reference evidence="1" key="1">
    <citation type="journal article" date="2014" name="Front. Microbiol.">
        <title>High frequency of phylogenetically diverse reductive dehalogenase-homologous genes in deep subseafloor sedimentary metagenomes.</title>
        <authorList>
            <person name="Kawai M."/>
            <person name="Futagami T."/>
            <person name="Toyoda A."/>
            <person name="Takaki Y."/>
            <person name="Nishi S."/>
            <person name="Hori S."/>
            <person name="Arai W."/>
            <person name="Tsubouchi T."/>
            <person name="Morono Y."/>
            <person name="Uchiyama I."/>
            <person name="Ito T."/>
            <person name="Fujiyama A."/>
            <person name="Inagaki F."/>
            <person name="Takami H."/>
        </authorList>
    </citation>
    <scope>NUCLEOTIDE SEQUENCE</scope>
    <source>
        <strain evidence="1">Expedition CK06-06</strain>
    </source>
</reference>
<comment type="caution">
    <text evidence="1">The sequence shown here is derived from an EMBL/GenBank/DDBJ whole genome shotgun (WGS) entry which is preliminary data.</text>
</comment>
<gene>
    <name evidence="1" type="ORF">S01H1_06632</name>
</gene>
<dbReference type="AlphaFoldDB" id="X0T359"/>
<organism evidence="1">
    <name type="scientific">marine sediment metagenome</name>
    <dbReference type="NCBI Taxonomy" id="412755"/>
    <lineage>
        <taxon>unclassified sequences</taxon>
        <taxon>metagenomes</taxon>
        <taxon>ecological metagenomes</taxon>
    </lineage>
</organism>
<feature type="non-terminal residue" evidence="1">
    <location>
        <position position="1"/>
    </location>
</feature>
<proteinExistence type="predicted"/>